<gene>
    <name evidence="1" type="ORF">BMMGA3_02300</name>
</gene>
<evidence type="ECO:0000313" key="1">
    <source>
        <dbReference type="EMBL" id="AIE58930.1"/>
    </source>
</evidence>
<dbReference type="KEGG" id="bmet:BMMGA3_02300"/>
<name>I3E3B5_BACMM</name>
<dbReference type="AlphaFoldDB" id="I3E3B5"/>
<dbReference type="eggNOG" id="ENOG503466A">
    <property type="taxonomic scope" value="Bacteria"/>
</dbReference>
<dbReference type="RefSeq" id="WP_003348182.1">
    <property type="nucleotide sequence ID" value="NZ_ADWW01000003.1"/>
</dbReference>
<proteinExistence type="predicted"/>
<evidence type="ECO:0000313" key="2">
    <source>
        <dbReference type="Proteomes" id="UP000027602"/>
    </source>
</evidence>
<dbReference type="Proteomes" id="UP000027602">
    <property type="component" value="Chromosome"/>
</dbReference>
<dbReference type="EMBL" id="CP007739">
    <property type="protein sequence ID" value="AIE58930.1"/>
    <property type="molecule type" value="Genomic_DNA"/>
</dbReference>
<organism evidence="1 2">
    <name type="scientific">Bacillus methanolicus (strain MGA3 / ATCC 53907)</name>
    <dbReference type="NCBI Taxonomy" id="796606"/>
    <lineage>
        <taxon>Bacteria</taxon>
        <taxon>Bacillati</taxon>
        <taxon>Bacillota</taxon>
        <taxon>Bacilli</taxon>
        <taxon>Bacillales</taxon>
        <taxon>Bacillaceae</taxon>
        <taxon>Bacillus</taxon>
    </lineage>
</organism>
<reference evidence="1 2" key="1">
    <citation type="journal article" date="2015" name="BMC Genomics">
        <title>Transcriptome analysis of thermophilic methylotrophic Bacillus methanolicus MGA3 using RNA-sequencing provides detailed insights into its previously uncharted transcriptional landscape.</title>
        <authorList>
            <person name="Irla M."/>
            <person name="Neshat A."/>
            <person name="Brautaset T."/>
            <person name="Ruckert C."/>
            <person name="Kalinowski J."/>
            <person name="Wendisch V.F."/>
        </authorList>
    </citation>
    <scope>NUCLEOTIDE SEQUENCE [LARGE SCALE GENOMIC DNA]</scope>
    <source>
        <strain evidence="2">MGA3 / ATCC 53907</strain>
    </source>
</reference>
<sequence>MFYSLFTTGSVSYTYVANKIVDALVGLVPGMDARAIAASIAYKLKVIARSTDGFSWTDLGGIIVDLARFIADLVPDAKFSKIVGILWDLAQLL</sequence>
<dbReference type="OrthoDB" id="2933547at2"/>
<dbReference type="HOGENOM" id="CLU_2393720_0_0_9"/>
<protein>
    <submittedName>
        <fullName evidence="1">Uncharacterized protein</fullName>
    </submittedName>
</protein>
<accession>I3E3B5</accession>
<keyword evidence="2" id="KW-1185">Reference proteome</keyword>